<reference evidence="1 2" key="1">
    <citation type="journal article" date="2019" name="Commun. Biol.">
        <title>The bagworm genome reveals a unique fibroin gene that provides high tensile strength.</title>
        <authorList>
            <person name="Kono N."/>
            <person name="Nakamura H."/>
            <person name="Ohtoshi R."/>
            <person name="Tomita M."/>
            <person name="Numata K."/>
            <person name="Arakawa K."/>
        </authorList>
    </citation>
    <scope>NUCLEOTIDE SEQUENCE [LARGE SCALE GENOMIC DNA]</scope>
</reference>
<dbReference type="EMBL" id="BGZK01000090">
    <property type="protein sequence ID" value="GBP17804.1"/>
    <property type="molecule type" value="Genomic_DNA"/>
</dbReference>
<evidence type="ECO:0000313" key="2">
    <source>
        <dbReference type="Proteomes" id="UP000299102"/>
    </source>
</evidence>
<keyword evidence="2" id="KW-1185">Reference proteome</keyword>
<keyword evidence="1" id="KW-0808">Transferase</keyword>
<sequence length="90" mass="10864">MNFALVDLLRINAMPFWKKIEQDRHISSYDRAEELKINNKTVLTYLKRPRCTKKLDIWILHELTGRILMNRIPICDSLLKRYETELFLNT</sequence>
<dbReference type="AlphaFoldDB" id="A0A4C1TV89"/>
<accession>A0A4C1TV89</accession>
<protein>
    <submittedName>
        <fullName evidence="1">Histone-lysine N-methyltransferase SETMAR</fullName>
    </submittedName>
</protein>
<dbReference type="GO" id="GO:0032259">
    <property type="term" value="P:methylation"/>
    <property type="evidence" value="ECO:0007669"/>
    <property type="project" value="UniProtKB-KW"/>
</dbReference>
<name>A0A4C1TV89_EUMVA</name>
<proteinExistence type="predicted"/>
<dbReference type="OrthoDB" id="616263at2759"/>
<dbReference type="Proteomes" id="UP000299102">
    <property type="component" value="Unassembled WGS sequence"/>
</dbReference>
<comment type="caution">
    <text evidence="1">The sequence shown here is derived from an EMBL/GenBank/DDBJ whole genome shotgun (WGS) entry which is preliminary data.</text>
</comment>
<organism evidence="1 2">
    <name type="scientific">Eumeta variegata</name>
    <name type="common">Bagworm moth</name>
    <name type="synonym">Eumeta japonica</name>
    <dbReference type="NCBI Taxonomy" id="151549"/>
    <lineage>
        <taxon>Eukaryota</taxon>
        <taxon>Metazoa</taxon>
        <taxon>Ecdysozoa</taxon>
        <taxon>Arthropoda</taxon>
        <taxon>Hexapoda</taxon>
        <taxon>Insecta</taxon>
        <taxon>Pterygota</taxon>
        <taxon>Neoptera</taxon>
        <taxon>Endopterygota</taxon>
        <taxon>Lepidoptera</taxon>
        <taxon>Glossata</taxon>
        <taxon>Ditrysia</taxon>
        <taxon>Tineoidea</taxon>
        <taxon>Psychidae</taxon>
        <taxon>Oiketicinae</taxon>
        <taxon>Eumeta</taxon>
    </lineage>
</organism>
<gene>
    <name evidence="1" type="primary">SETMAR</name>
    <name evidence="1" type="ORF">EVAR_102663_1</name>
</gene>
<evidence type="ECO:0000313" key="1">
    <source>
        <dbReference type="EMBL" id="GBP17804.1"/>
    </source>
</evidence>
<dbReference type="GO" id="GO:0008168">
    <property type="term" value="F:methyltransferase activity"/>
    <property type="evidence" value="ECO:0007669"/>
    <property type="project" value="UniProtKB-KW"/>
</dbReference>
<keyword evidence="1" id="KW-0489">Methyltransferase</keyword>